<dbReference type="InterPro" id="IPR022761">
    <property type="entry name" value="Fumarate_lyase_N"/>
</dbReference>
<dbReference type="PROSITE" id="PS00163">
    <property type="entry name" value="FUMARATE_LYASES"/>
    <property type="match status" value="1"/>
</dbReference>
<evidence type="ECO:0000256" key="5">
    <source>
        <dbReference type="RuleBase" id="RU361172"/>
    </source>
</evidence>
<dbReference type="NCBIfam" id="TIGR00928">
    <property type="entry name" value="purB"/>
    <property type="match status" value="1"/>
</dbReference>
<dbReference type="Gene3D" id="1.20.200.10">
    <property type="entry name" value="Fumarase/aspartase (Central domain)"/>
    <property type="match status" value="1"/>
</dbReference>
<dbReference type="Gene3D" id="1.10.40.30">
    <property type="entry name" value="Fumarase/aspartase (C-terminal domain)"/>
    <property type="match status" value="1"/>
</dbReference>
<dbReference type="Proteomes" id="UP000236497">
    <property type="component" value="Unassembled WGS sequence"/>
</dbReference>
<evidence type="ECO:0000313" key="7">
    <source>
        <dbReference type="EMBL" id="CRZ35545.1"/>
    </source>
</evidence>
<evidence type="ECO:0000256" key="2">
    <source>
        <dbReference type="ARBA" id="ARBA00022755"/>
    </source>
</evidence>
<dbReference type="InterPro" id="IPR004769">
    <property type="entry name" value="Pur_lyase"/>
</dbReference>
<gene>
    <name evidence="7" type="primary">Adsl</name>
    <name evidence="7" type="ORF">HHT355_2357</name>
</gene>
<dbReference type="GO" id="GO:0008652">
    <property type="term" value="P:amino acid biosynthetic process"/>
    <property type="evidence" value="ECO:0007669"/>
    <property type="project" value="UniProtKB-KW"/>
</dbReference>
<dbReference type="SUPFAM" id="SSF48557">
    <property type="entry name" value="L-aspartase-like"/>
    <property type="match status" value="1"/>
</dbReference>
<dbReference type="GO" id="GO:0044208">
    <property type="term" value="P:'de novo' AMP biosynthetic process"/>
    <property type="evidence" value="ECO:0007669"/>
    <property type="project" value="UniProtKB-UniPathway"/>
</dbReference>
<dbReference type="PANTHER" id="PTHR43172">
    <property type="entry name" value="ADENYLOSUCCINATE LYASE"/>
    <property type="match status" value="1"/>
</dbReference>
<keyword evidence="8" id="KW-1185">Reference proteome</keyword>
<dbReference type="OrthoDB" id="9768878at2"/>
<evidence type="ECO:0000313" key="8">
    <source>
        <dbReference type="Proteomes" id="UP000236497"/>
    </source>
</evidence>
<comment type="catalytic activity">
    <reaction evidence="5">
        <text>(2S)-2-[5-amino-1-(5-phospho-beta-D-ribosyl)imidazole-4-carboxamido]succinate = 5-amino-1-(5-phospho-beta-D-ribosyl)imidazole-4-carboxamide + fumarate</text>
        <dbReference type="Rhea" id="RHEA:23920"/>
        <dbReference type="ChEBI" id="CHEBI:29806"/>
        <dbReference type="ChEBI" id="CHEBI:58443"/>
        <dbReference type="ChEBI" id="CHEBI:58475"/>
        <dbReference type="EC" id="4.3.2.2"/>
    </reaction>
</comment>
<dbReference type="FunFam" id="1.10.275.60:FF:000001">
    <property type="entry name" value="Adenylosuccinate lyase"/>
    <property type="match status" value="1"/>
</dbReference>
<comment type="catalytic activity">
    <reaction evidence="5">
        <text>N(6)-(1,2-dicarboxyethyl)-AMP = fumarate + AMP</text>
        <dbReference type="Rhea" id="RHEA:16853"/>
        <dbReference type="ChEBI" id="CHEBI:29806"/>
        <dbReference type="ChEBI" id="CHEBI:57567"/>
        <dbReference type="ChEBI" id="CHEBI:456215"/>
        <dbReference type="EC" id="4.3.2.2"/>
    </reaction>
</comment>
<dbReference type="UniPathway" id="UPA00074">
    <property type="reaction ID" value="UER00132"/>
</dbReference>
<keyword evidence="3 5" id="KW-0456">Lyase</keyword>
<dbReference type="InterPro" id="IPR000362">
    <property type="entry name" value="Fumarate_lyase_fam"/>
</dbReference>
<dbReference type="UniPathway" id="UPA00075">
    <property type="reaction ID" value="UER00336"/>
</dbReference>
<dbReference type="GO" id="GO:0004018">
    <property type="term" value="F:N6-(1,2-dicarboxyethyl)AMP AMP-lyase (fumarate-forming) activity"/>
    <property type="evidence" value="ECO:0007669"/>
    <property type="project" value="UniProtKB-UniRule"/>
</dbReference>
<comment type="pathway">
    <text evidence="5">Purine metabolism; AMP biosynthesis via de novo pathway; AMP from IMP: step 2/2.</text>
</comment>
<keyword evidence="2 5" id="KW-0658">Purine biosynthesis</keyword>
<reference evidence="7 8" key="1">
    <citation type="submission" date="2015-06" db="EMBL/GenBank/DDBJ databases">
        <authorList>
            <person name="Wibberg Daniel"/>
        </authorList>
    </citation>
    <scope>NUCLEOTIDE SEQUENCE [LARGE SCALE GENOMIC DNA]</scope>
    <source>
        <strain evidence="7 8">T3/55T</strain>
    </source>
</reference>
<dbReference type="EMBL" id="CVTD020000026">
    <property type="protein sequence ID" value="CRZ35545.1"/>
    <property type="molecule type" value="Genomic_DNA"/>
</dbReference>
<dbReference type="EC" id="4.3.2.2" evidence="4 5"/>
<keyword evidence="1" id="KW-0028">Amino-acid biosynthesis</keyword>
<dbReference type="SMART" id="SM00998">
    <property type="entry name" value="ADSL_C"/>
    <property type="match status" value="1"/>
</dbReference>
<feature type="domain" description="Adenylosuccinate lyase C-terminal" evidence="6">
    <location>
        <begin position="369"/>
        <end position="453"/>
    </location>
</feature>
<dbReference type="CDD" id="cd03302">
    <property type="entry name" value="Adenylsuccinate_lyase_2"/>
    <property type="match status" value="1"/>
</dbReference>
<dbReference type="Pfam" id="PF10397">
    <property type="entry name" value="ADSL_C"/>
    <property type="match status" value="1"/>
</dbReference>
<dbReference type="GO" id="GO:0005829">
    <property type="term" value="C:cytosol"/>
    <property type="evidence" value="ECO:0007669"/>
    <property type="project" value="TreeGrafter"/>
</dbReference>
<dbReference type="RefSeq" id="WP_103203624.1">
    <property type="nucleotide sequence ID" value="NZ_CVTD020000026.1"/>
</dbReference>
<comment type="similarity">
    <text evidence="5">Belongs to the lyase 1 family. Adenylosuccinate lyase subfamily.</text>
</comment>
<organism evidence="7 8">
    <name type="scientific">Herbinix hemicellulosilytica</name>
    <dbReference type="NCBI Taxonomy" id="1564487"/>
    <lineage>
        <taxon>Bacteria</taxon>
        <taxon>Bacillati</taxon>
        <taxon>Bacillota</taxon>
        <taxon>Clostridia</taxon>
        <taxon>Lachnospirales</taxon>
        <taxon>Lachnospiraceae</taxon>
        <taxon>Herbinix</taxon>
    </lineage>
</organism>
<dbReference type="PANTHER" id="PTHR43172:SF1">
    <property type="entry name" value="ADENYLOSUCCINATE LYASE"/>
    <property type="match status" value="1"/>
</dbReference>
<comment type="pathway">
    <text evidence="5">Purine metabolism; IMP biosynthesis via de novo pathway; 5-amino-1-(5-phospho-D-ribosyl)imidazole-4-carboxamide from 5-amino-1-(5-phospho-D-ribosyl)imidazole-4-carboxylate: step 2/2.</text>
</comment>
<proteinExistence type="inferred from homology"/>
<dbReference type="InterPro" id="IPR008948">
    <property type="entry name" value="L-Aspartase-like"/>
</dbReference>
<dbReference type="PRINTS" id="PR00149">
    <property type="entry name" value="FUMRATELYASE"/>
</dbReference>
<evidence type="ECO:0000256" key="1">
    <source>
        <dbReference type="ARBA" id="ARBA00022605"/>
    </source>
</evidence>
<sequence length="475" mass="53666">MSSVYENPLCKRYAGKEMQQIFSDDNKFSTWRKLWVALAESEKELGLPISDDQIEEMKAHIYDINYEVAKKKEAEVRHDVMAHIHAYGEQCPLAKPIIHLGATSCYVGDNTNIILMRSALLRIKKLLINTLAKLYEFADKYKDLPCLAYTHFQAAQPTTVGKRATLWMQDLVFDLDQLEFTLKNLKLLGCKGTTGTAASFLSLFEGDHEKVKLLEQKIAEKMGFDSVYKVSGQTYSRKVDYYVLSVLSGIAQSAAKFSNDIRLLSHLKEIEEPFEAGQIGSSAMAYKRNPMRSERIASLARYVIVNTQNPAFTASAQWLERTLDDSANGRISIPEAFLAVDGILSLYINIVSGLTVYPRMIKKHLDEELPFMATENILMYCVKKGGDRQALHERIRRHSIAAAGKVKQEGGENDLLKRILEDKAFGLTEEELNTITDVRRFTGRAKEQTEEYLSDIAVILDENKDLLGVDVNIQV</sequence>
<name>A0A0H5SKC6_HERHM</name>
<protein>
    <recommendedName>
        <fullName evidence="4 5">Adenylosuccinate lyase</fullName>
        <shortName evidence="5">ASL</shortName>
        <ecNumber evidence="4 5">4.3.2.2</ecNumber>
    </recommendedName>
    <alternativeName>
        <fullName evidence="5">Adenylosuccinase</fullName>
    </alternativeName>
</protein>
<evidence type="ECO:0000256" key="4">
    <source>
        <dbReference type="NCBIfam" id="TIGR00928"/>
    </source>
</evidence>
<dbReference type="Pfam" id="PF00206">
    <property type="entry name" value="Lyase_1"/>
    <property type="match status" value="1"/>
</dbReference>
<accession>A0A0H5SKC6</accession>
<dbReference type="InterPro" id="IPR020557">
    <property type="entry name" value="Fumarate_lyase_CS"/>
</dbReference>
<evidence type="ECO:0000259" key="6">
    <source>
        <dbReference type="SMART" id="SM00998"/>
    </source>
</evidence>
<dbReference type="InterPro" id="IPR019468">
    <property type="entry name" value="AdenyloSucc_lyase_C"/>
</dbReference>
<dbReference type="GO" id="GO:0006189">
    <property type="term" value="P:'de novo' IMP biosynthetic process"/>
    <property type="evidence" value="ECO:0007669"/>
    <property type="project" value="UniProtKB-UniPathway"/>
</dbReference>
<dbReference type="AlphaFoldDB" id="A0A0H5SKC6"/>
<dbReference type="Gene3D" id="1.10.275.60">
    <property type="match status" value="1"/>
</dbReference>
<evidence type="ECO:0000256" key="3">
    <source>
        <dbReference type="ARBA" id="ARBA00023239"/>
    </source>
</evidence>
<dbReference type="GO" id="GO:0070626">
    <property type="term" value="F:(S)-2-(5-amino-1-(5-phospho-D-ribosyl)imidazole-4-carboxamido) succinate lyase (fumarate-forming) activity"/>
    <property type="evidence" value="ECO:0007669"/>
    <property type="project" value="TreeGrafter"/>
</dbReference>